<feature type="region of interest" description="Disordered" evidence="1">
    <location>
        <begin position="1"/>
        <end position="48"/>
    </location>
</feature>
<dbReference type="EMBL" id="CP001159">
    <property type="protein sequence ID" value="ACI64344.1"/>
    <property type="molecule type" value="Genomic_DNA"/>
</dbReference>
<keyword evidence="3" id="KW-1185">Reference proteome</keyword>
<dbReference type="AlphaFoldDB" id="B5YM39"/>
<organism evidence="2 3">
    <name type="scientific">Thalassiosira pseudonana</name>
    <name type="common">Marine diatom</name>
    <name type="synonym">Cyclotella nana</name>
    <dbReference type="NCBI Taxonomy" id="35128"/>
    <lineage>
        <taxon>Eukaryota</taxon>
        <taxon>Sar</taxon>
        <taxon>Stramenopiles</taxon>
        <taxon>Ochrophyta</taxon>
        <taxon>Bacillariophyta</taxon>
        <taxon>Coscinodiscophyceae</taxon>
        <taxon>Thalassiosirophycidae</taxon>
        <taxon>Thalassiosirales</taxon>
        <taxon>Thalassiosiraceae</taxon>
        <taxon>Thalassiosira</taxon>
    </lineage>
</organism>
<accession>B5YM39</accession>
<dbReference type="Proteomes" id="UP000001449">
    <property type="component" value="Chromosome 18"/>
</dbReference>
<reference evidence="2 3" key="2">
    <citation type="journal article" date="2008" name="Nature">
        <title>The Phaeodactylum genome reveals the evolutionary history of diatom genomes.</title>
        <authorList>
            <person name="Bowler C."/>
            <person name="Allen A.E."/>
            <person name="Badger J.H."/>
            <person name="Grimwood J."/>
            <person name="Jabbari K."/>
            <person name="Kuo A."/>
            <person name="Maheswari U."/>
            <person name="Martens C."/>
            <person name="Maumus F."/>
            <person name="Otillar R.P."/>
            <person name="Rayko E."/>
            <person name="Salamov A."/>
            <person name="Vandepoele K."/>
            <person name="Beszteri B."/>
            <person name="Gruber A."/>
            <person name="Heijde M."/>
            <person name="Katinka M."/>
            <person name="Mock T."/>
            <person name="Valentin K."/>
            <person name="Verret F."/>
            <person name="Berges J.A."/>
            <person name="Brownlee C."/>
            <person name="Cadoret J.P."/>
            <person name="Chiovitti A."/>
            <person name="Choi C.J."/>
            <person name="Coesel S."/>
            <person name="De Martino A."/>
            <person name="Detter J.C."/>
            <person name="Durkin C."/>
            <person name="Falciatore A."/>
            <person name="Fournet J."/>
            <person name="Haruta M."/>
            <person name="Huysman M.J."/>
            <person name="Jenkins B.D."/>
            <person name="Jiroutova K."/>
            <person name="Jorgensen R.E."/>
            <person name="Joubert Y."/>
            <person name="Kaplan A."/>
            <person name="Kroger N."/>
            <person name="Kroth P.G."/>
            <person name="La Roche J."/>
            <person name="Lindquist E."/>
            <person name="Lommer M."/>
            <person name="Martin-Jezequel V."/>
            <person name="Lopez P.J."/>
            <person name="Lucas S."/>
            <person name="Mangogna M."/>
            <person name="McGinnis K."/>
            <person name="Medlin L.K."/>
            <person name="Montsant A."/>
            <person name="Oudot-Le Secq M.P."/>
            <person name="Napoli C."/>
            <person name="Obornik M."/>
            <person name="Parker M.S."/>
            <person name="Petit J.L."/>
            <person name="Porcel B.M."/>
            <person name="Poulsen N."/>
            <person name="Robison M."/>
            <person name="Rychlewski L."/>
            <person name="Rynearson T.A."/>
            <person name="Schmutz J."/>
            <person name="Shapiro H."/>
            <person name="Siaut M."/>
            <person name="Stanley M."/>
            <person name="Sussman M.R."/>
            <person name="Taylor A.R."/>
            <person name="Vardi A."/>
            <person name="von Dassow P."/>
            <person name="Vyverman W."/>
            <person name="Willis A."/>
            <person name="Wyrwicz L.S."/>
            <person name="Rokhsar D.S."/>
            <person name="Weissenbach J."/>
            <person name="Armbrust E.V."/>
            <person name="Green B.R."/>
            <person name="Van de Peer Y."/>
            <person name="Grigoriev I.V."/>
        </authorList>
    </citation>
    <scope>NUCLEOTIDE SEQUENCE [LARGE SCALE GENOMIC DNA]</scope>
    <source>
        <strain evidence="2 3">CCMP1335</strain>
    </source>
</reference>
<evidence type="ECO:0000313" key="3">
    <source>
        <dbReference type="Proteomes" id="UP000001449"/>
    </source>
</evidence>
<reference evidence="2 3" key="1">
    <citation type="journal article" date="2004" name="Science">
        <title>The genome of the diatom Thalassiosira pseudonana: ecology, evolution, and metabolism.</title>
        <authorList>
            <person name="Armbrust E.V."/>
            <person name="Berges J.A."/>
            <person name="Bowler C."/>
            <person name="Green B.R."/>
            <person name="Martinez D."/>
            <person name="Putnam N.H."/>
            <person name="Zhou S."/>
            <person name="Allen A.E."/>
            <person name="Apt K.E."/>
            <person name="Bechner M."/>
            <person name="Brzezinski M.A."/>
            <person name="Chaal B.K."/>
            <person name="Chiovitti A."/>
            <person name="Davis A.K."/>
            <person name="Demarest M.S."/>
            <person name="Detter J.C."/>
            <person name="Glavina T."/>
            <person name="Goodstein D."/>
            <person name="Hadi M.Z."/>
            <person name="Hellsten U."/>
            <person name="Hildebrand M."/>
            <person name="Jenkins B.D."/>
            <person name="Jurka J."/>
            <person name="Kapitonov V.V."/>
            <person name="Kroger N."/>
            <person name="Lau W.W."/>
            <person name="Lane T.W."/>
            <person name="Larimer F.W."/>
            <person name="Lippmeier J.C."/>
            <person name="Lucas S."/>
            <person name="Medina M."/>
            <person name="Montsant A."/>
            <person name="Obornik M."/>
            <person name="Parker M.S."/>
            <person name="Palenik B."/>
            <person name="Pazour G.J."/>
            <person name="Richardson P.M."/>
            <person name="Rynearson T.A."/>
            <person name="Saito M.A."/>
            <person name="Schwartz D.C."/>
            <person name="Thamatrakoln K."/>
            <person name="Valentin K."/>
            <person name="Vardi A."/>
            <person name="Wilkerson F.P."/>
            <person name="Rokhsar D.S."/>
        </authorList>
    </citation>
    <scope>NUCLEOTIDE SEQUENCE [LARGE SCALE GENOMIC DNA]</scope>
    <source>
        <strain evidence="2 3">CCMP1335</strain>
    </source>
</reference>
<feature type="compositionally biased region" description="Basic and acidic residues" evidence="1">
    <location>
        <begin position="141"/>
        <end position="150"/>
    </location>
</feature>
<dbReference type="InParanoid" id="B5YM39"/>
<dbReference type="GeneID" id="7450883"/>
<gene>
    <name evidence="2" type="ORF">THAPS_25407</name>
</gene>
<dbReference type="PaxDb" id="35128-Thaps25407"/>
<evidence type="ECO:0000313" key="2">
    <source>
        <dbReference type="EMBL" id="ACI64344.1"/>
    </source>
</evidence>
<name>B5YM39_THAPS</name>
<dbReference type="RefSeq" id="XP_002295627.1">
    <property type="nucleotide sequence ID" value="XM_002295591.1"/>
</dbReference>
<dbReference type="HOGENOM" id="CLU_929023_0_0_1"/>
<proteinExistence type="predicted"/>
<sequence length="300" mass="32675">MGTAKIAELLSNPPSVSERMVVGSKVARETSSDDDDDALSNPVENGVDGAVVRKSVGATTALSEDDEVAYLVESVLDGEKAKADEMAKQKNRRDLSDCIILFSKTSTDEAETKAAGGKKNSMSLNLSSSKKESSNEDEEQDNRNDDKALDERSLLNSFVNDINTVLDLKDDEQIEKEEELAKQQKKKSLFRKKKQQQPGLGENLSIMVTGLAMKTIMVTGSVIETVNGTVHPAERMESAAAYTSTKWSEVCEGVNRMMAGDKEEKDQTTSEESAKDGSKGFEMVLEKAETSEEQRDAASI</sequence>
<evidence type="ECO:0000256" key="1">
    <source>
        <dbReference type="SAM" id="MobiDB-lite"/>
    </source>
</evidence>
<protein>
    <submittedName>
        <fullName evidence="2">Uncharacterized protein</fullName>
    </submittedName>
</protein>
<dbReference type="KEGG" id="tps:THAPS_25407"/>
<feature type="compositionally biased region" description="Low complexity" evidence="1">
    <location>
        <begin position="118"/>
        <end position="128"/>
    </location>
</feature>
<feature type="region of interest" description="Disordered" evidence="1">
    <location>
        <begin position="259"/>
        <end position="300"/>
    </location>
</feature>
<feature type="region of interest" description="Disordered" evidence="1">
    <location>
        <begin position="107"/>
        <end position="150"/>
    </location>
</feature>